<evidence type="ECO:0000313" key="2">
    <source>
        <dbReference type="EMBL" id="NIZ46959.1"/>
    </source>
</evidence>
<accession>A0A968GCY3</accession>
<dbReference type="Proteomes" id="UP000752013">
    <property type="component" value="Unassembled WGS sequence"/>
</dbReference>
<dbReference type="EMBL" id="JAATLK010000001">
    <property type="protein sequence ID" value="NIZ46959.1"/>
    <property type="molecule type" value="Genomic_DNA"/>
</dbReference>
<dbReference type="AlphaFoldDB" id="A0A968GCY3"/>
<protein>
    <recommendedName>
        <fullName evidence="4">Tetratricopeptide repeat protein</fullName>
    </recommendedName>
</protein>
<organism evidence="2 3">
    <name type="scientific">Entomospira nematocerorum</name>
    <dbReference type="NCBI Taxonomy" id="2719987"/>
    <lineage>
        <taxon>Bacteria</taxon>
        <taxon>Pseudomonadati</taxon>
        <taxon>Spirochaetota</taxon>
        <taxon>Spirochaetia</taxon>
        <taxon>Spirochaetales</taxon>
        <taxon>Spirochaetaceae</taxon>
        <taxon>Entomospira</taxon>
    </lineage>
</organism>
<feature type="chain" id="PRO_5037201915" description="Tetratricopeptide repeat protein" evidence="1">
    <location>
        <begin position="24"/>
        <end position="501"/>
    </location>
</feature>
<keyword evidence="3" id="KW-1185">Reference proteome</keyword>
<gene>
    <name evidence="2" type="ORF">HCT46_03395</name>
</gene>
<dbReference type="RefSeq" id="WP_167703397.1">
    <property type="nucleotide sequence ID" value="NZ_CP118168.1"/>
</dbReference>
<comment type="caution">
    <text evidence="2">The sequence shown here is derived from an EMBL/GenBank/DDBJ whole genome shotgun (WGS) entry which is preliminary data.</text>
</comment>
<name>A0A968GCY3_9SPIO</name>
<evidence type="ECO:0008006" key="4">
    <source>
        <dbReference type="Google" id="ProtNLM"/>
    </source>
</evidence>
<evidence type="ECO:0000313" key="3">
    <source>
        <dbReference type="Proteomes" id="UP000752013"/>
    </source>
</evidence>
<proteinExistence type="predicted"/>
<keyword evidence="1" id="KW-0732">Signal</keyword>
<sequence>MKRVLQSLLVMSIYLIMTVTLSAQSDANILSSESVHPVTDQVRSSTTVWEPSLTNIRADVYPNFHDKWQPMSINYEILDGLSNNILNSPVGAFLQKRLHQYAFYYQAPWYFHDFSTQDVGINATLRVRFFSDIIEFRNALSSITDDYDFSSSRHDFITVEEQDGSIVLYLYGLQDPMRMDQLLARLGFIQFATVYLPLLPHVLRTGFSLYFEDIDLSLAPQHLIRNRTFLKNIKEVESLYLPVITEDILEEDEEYLLTDNMLFAWLIVNYMYEAYDHQATFFTTRAEAFQSMLEMLLYEPDSLTYEEAIRINNHHFVSMLEECIGAQIQQTLDRHLNMTLNHYQAYMAGLYAFENRDLERAKNYFIESAFALREYYQPRYAIARIALYQADLLANTLIELEHKLSRASAIERKGYEMEIQVVQKDINKLMQQAHEYFGQAKALIEHHLAYRHVSVAMRQELEAFHERIMDFNNTYDVLVPFESEMVAFTELPTADGLSYRY</sequence>
<evidence type="ECO:0000256" key="1">
    <source>
        <dbReference type="SAM" id="SignalP"/>
    </source>
</evidence>
<reference evidence="2" key="1">
    <citation type="submission" date="2020-03" db="EMBL/GenBank/DDBJ databases">
        <title>Spirochaetal bacteria isolated from arthropods constitute a novel genus Entomospira genus novum within the order Spirochaetales.</title>
        <authorList>
            <person name="Grana-Miraglia L."/>
            <person name="Sikutova S."/>
            <person name="Fingerle V."/>
            <person name="Sing A."/>
            <person name="Castillo-Ramirez S."/>
            <person name="Margos G."/>
            <person name="Rudolf I."/>
        </authorList>
    </citation>
    <scope>NUCLEOTIDE SEQUENCE</scope>
    <source>
        <strain evidence="2">BR208</strain>
    </source>
</reference>
<feature type="signal peptide" evidence="1">
    <location>
        <begin position="1"/>
        <end position="23"/>
    </location>
</feature>